<keyword evidence="3" id="KW-0081">Bacteriolytic enzyme</keyword>
<evidence type="ECO:0000313" key="9">
    <source>
        <dbReference type="EMBL" id="KFM60871.1"/>
    </source>
</evidence>
<evidence type="ECO:0000256" key="2">
    <source>
        <dbReference type="ARBA" id="ARBA00012732"/>
    </source>
</evidence>
<dbReference type="OrthoDB" id="17373at2759"/>
<dbReference type="GO" id="GO:0031640">
    <property type="term" value="P:killing of cells of another organism"/>
    <property type="evidence" value="ECO:0007669"/>
    <property type="project" value="UniProtKB-KW"/>
</dbReference>
<evidence type="ECO:0000256" key="6">
    <source>
        <dbReference type="RuleBase" id="RU004440"/>
    </source>
</evidence>
<organism evidence="9 10">
    <name type="scientific">Stegodyphus mimosarum</name>
    <name type="common">African social velvet spider</name>
    <dbReference type="NCBI Taxonomy" id="407821"/>
    <lineage>
        <taxon>Eukaryota</taxon>
        <taxon>Metazoa</taxon>
        <taxon>Ecdysozoa</taxon>
        <taxon>Arthropoda</taxon>
        <taxon>Chelicerata</taxon>
        <taxon>Arachnida</taxon>
        <taxon>Araneae</taxon>
        <taxon>Araneomorphae</taxon>
        <taxon>Entelegynae</taxon>
        <taxon>Eresoidea</taxon>
        <taxon>Eresidae</taxon>
        <taxon>Stegodyphus</taxon>
    </lineage>
</organism>
<protein>
    <recommendedName>
        <fullName evidence="2">lysozyme</fullName>
        <ecNumber evidence="2">3.2.1.17</ecNumber>
    </recommendedName>
</protein>
<sequence length="145" mass="16227">MVMAKSLMIFLLSSFLPILGKTKIVNPCYVAEVMIYQMGMTKAIAGQWVCLAKFSSGFNTQALHGTYSDGSDDFGIFQINDKYCRKGTKISCGVNCTDLVSDNIVLSAKCATQIFKREGFSHWPAWKTNCRHKSGTWYIQKCALR</sequence>
<reference evidence="9 10" key="1">
    <citation type="submission" date="2013-11" db="EMBL/GenBank/DDBJ databases">
        <title>Genome sequencing of Stegodyphus mimosarum.</title>
        <authorList>
            <person name="Bechsgaard J."/>
        </authorList>
    </citation>
    <scope>NUCLEOTIDE SEQUENCE [LARGE SCALE GENOMIC DNA]</scope>
</reference>
<dbReference type="PROSITE" id="PS00128">
    <property type="entry name" value="GLYCOSYL_HYDROL_F22_1"/>
    <property type="match status" value="1"/>
</dbReference>
<dbReference type="EC" id="3.2.1.17" evidence="2"/>
<keyword evidence="5" id="KW-0378">Hydrolase</keyword>
<accession>A0A087T6Y2</accession>
<dbReference type="STRING" id="407821.A0A087T6Y2"/>
<dbReference type="OMA" id="LENWVCM"/>
<dbReference type="GO" id="GO:0003796">
    <property type="term" value="F:lysozyme activity"/>
    <property type="evidence" value="ECO:0007669"/>
    <property type="project" value="UniProtKB-EC"/>
</dbReference>
<evidence type="ECO:0000256" key="1">
    <source>
        <dbReference type="ARBA" id="ARBA00000632"/>
    </source>
</evidence>
<feature type="non-terminal residue" evidence="9">
    <location>
        <position position="145"/>
    </location>
</feature>
<dbReference type="SMART" id="SM00263">
    <property type="entry name" value="LYZ1"/>
    <property type="match status" value="1"/>
</dbReference>
<dbReference type="PANTHER" id="PTHR11407:SF63">
    <property type="entry name" value="LYSOZYME C"/>
    <property type="match status" value="1"/>
</dbReference>
<keyword evidence="4" id="KW-1015">Disulfide bond</keyword>
<dbReference type="EMBL" id="KK113713">
    <property type="protein sequence ID" value="KFM60871.1"/>
    <property type="molecule type" value="Genomic_DNA"/>
</dbReference>
<feature type="chain" id="PRO_5001829357" description="lysozyme" evidence="7">
    <location>
        <begin position="23"/>
        <end position="145"/>
    </location>
</feature>
<dbReference type="InterPro" id="IPR023346">
    <property type="entry name" value="Lysozyme-like_dom_sf"/>
</dbReference>
<evidence type="ECO:0000256" key="4">
    <source>
        <dbReference type="ARBA" id="ARBA00023157"/>
    </source>
</evidence>
<dbReference type="InterPro" id="IPR001916">
    <property type="entry name" value="Glyco_hydro_22"/>
</dbReference>
<evidence type="ECO:0000313" key="10">
    <source>
        <dbReference type="Proteomes" id="UP000054359"/>
    </source>
</evidence>
<dbReference type="PROSITE" id="PS51348">
    <property type="entry name" value="GLYCOSYL_HYDROL_F22_2"/>
    <property type="match status" value="1"/>
</dbReference>
<dbReference type="Pfam" id="PF00062">
    <property type="entry name" value="Lys"/>
    <property type="match status" value="1"/>
</dbReference>
<evidence type="ECO:0000256" key="5">
    <source>
        <dbReference type="ARBA" id="ARBA00023295"/>
    </source>
</evidence>
<dbReference type="Gene3D" id="1.10.530.10">
    <property type="match status" value="1"/>
</dbReference>
<feature type="domain" description="Glycosyl hydrolases family 22 (GH22)" evidence="8">
    <location>
        <begin position="92"/>
        <end position="110"/>
    </location>
</feature>
<dbReference type="InterPro" id="IPR019799">
    <property type="entry name" value="Glyco_hydro_22_CS"/>
</dbReference>
<gene>
    <name evidence="9" type="ORF">X975_19134</name>
</gene>
<evidence type="ECO:0000256" key="7">
    <source>
        <dbReference type="SAM" id="SignalP"/>
    </source>
</evidence>
<comment type="catalytic activity">
    <reaction evidence="1">
        <text>Hydrolysis of (1-&gt;4)-beta-linkages between N-acetylmuramic acid and N-acetyl-D-glucosamine residues in a peptidoglycan and between N-acetyl-D-glucosamine residues in chitodextrins.</text>
        <dbReference type="EC" id="3.2.1.17"/>
    </reaction>
</comment>
<keyword evidence="7" id="KW-0732">Signal</keyword>
<dbReference type="Proteomes" id="UP000054359">
    <property type="component" value="Unassembled WGS sequence"/>
</dbReference>
<dbReference type="PRINTS" id="PR00137">
    <property type="entry name" value="LYSOZYME"/>
</dbReference>
<dbReference type="PANTHER" id="PTHR11407">
    <property type="entry name" value="LYSOZYME C"/>
    <property type="match status" value="1"/>
</dbReference>
<evidence type="ECO:0000259" key="8">
    <source>
        <dbReference type="PROSITE" id="PS00128"/>
    </source>
</evidence>
<dbReference type="GO" id="GO:0042742">
    <property type="term" value="P:defense response to bacterium"/>
    <property type="evidence" value="ECO:0007669"/>
    <property type="project" value="UniProtKB-KW"/>
</dbReference>
<dbReference type="SUPFAM" id="SSF53955">
    <property type="entry name" value="Lysozyme-like"/>
    <property type="match status" value="1"/>
</dbReference>
<dbReference type="AlphaFoldDB" id="A0A087T6Y2"/>
<keyword evidence="5" id="KW-0326">Glycosidase</keyword>
<evidence type="ECO:0000256" key="3">
    <source>
        <dbReference type="ARBA" id="ARBA00022638"/>
    </source>
</evidence>
<feature type="signal peptide" evidence="7">
    <location>
        <begin position="1"/>
        <end position="22"/>
    </location>
</feature>
<keyword evidence="3" id="KW-0929">Antimicrobial</keyword>
<dbReference type="PRINTS" id="PR00135">
    <property type="entry name" value="LYZLACT"/>
</dbReference>
<proteinExistence type="inferred from homology"/>
<keyword evidence="10" id="KW-1185">Reference proteome</keyword>
<dbReference type="InterPro" id="IPR000974">
    <property type="entry name" value="Glyco_hydro_22_lys"/>
</dbReference>
<name>A0A087T6Y2_STEMI</name>
<dbReference type="CDD" id="cd16899">
    <property type="entry name" value="LYZ_C_invert"/>
    <property type="match status" value="1"/>
</dbReference>
<comment type="similarity">
    <text evidence="6">Belongs to the glycosyl hydrolase 22 family.</text>
</comment>